<gene>
    <name evidence="3" type="ORF">FK268_21140</name>
</gene>
<keyword evidence="1" id="KW-0472">Membrane</keyword>
<feature type="transmembrane region" description="Helical" evidence="1">
    <location>
        <begin position="101"/>
        <end position="121"/>
    </location>
</feature>
<reference evidence="3 4" key="2">
    <citation type="submission" date="2019-08" db="EMBL/GenBank/DDBJ databases">
        <title>Tsukamurella conjunctivitidis sp. nov., Tsukamurella assacharolytica sp. nov. and Tsukamurella sputae sp. nov. isolated from patients with conjunctivitis, bacteraemia (lymphoma) and respiratory infection (sputum) in Hong Kong.</title>
        <authorList>
            <person name="Fok K.M.N."/>
            <person name="Fong J.Y.H."/>
        </authorList>
    </citation>
    <scope>NUCLEOTIDE SEQUENCE [LARGE SCALE GENOMIC DNA]</scope>
    <source>
        <strain evidence="3 4">HKU70</strain>
    </source>
</reference>
<dbReference type="Pfam" id="PF25842">
    <property type="entry name" value="NfeD_TM"/>
    <property type="match status" value="1"/>
</dbReference>
<keyword evidence="1" id="KW-1133">Transmembrane helix</keyword>
<proteinExistence type="predicted"/>
<reference evidence="3 4" key="1">
    <citation type="submission" date="2019-06" db="EMBL/GenBank/DDBJ databases">
        <authorList>
            <person name="Teng J.L.L."/>
            <person name="Lee H.H."/>
            <person name="Lau S.K.P."/>
            <person name="Woo P.C.Y."/>
        </authorList>
    </citation>
    <scope>NUCLEOTIDE SEQUENCE [LARGE SCALE GENOMIC DNA]</scope>
    <source>
        <strain evidence="3 4">HKU70</strain>
    </source>
</reference>
<organism evidence="3 4">
    <name type="scientific">Tsukamurella sputi</name>
    <dbReference type="NCBI Taxonomy" id="2591848"/>
    <lineage>
        <taxon>Bacteria</taxon>
        <taxon>Bacillati</taxon>
        <taxon>Actinomycetota</taxon>
        <taxon>Actinomycetes</taxon>
        <taxon>Mycobacteriales</taxon>
        <taxon>Tsukamurellaceae</taxon>
        <taxon>Tsukamurella</taxon>
    </lineage>
</organism>
<dbReference type="AlphaFoldDB" id="A0A5C5RIV9"/>
<evidence type="ECO:0000256" key="1">
    <source>
        <dbReference type="SAM" id="Phobius"/>
    </source>
</evidence>
<evidence type="ECO:0000259" key="2">
    <source>
        <dbReference type="Pfam" id="PF25842"/>
    </source>
</evidence>
<dbReference type="InterPro" id="IPR012340">
    <property type="entry name" value="NA-bd_OB-fold"/>
</dbReference>
<keyword evidence="4" id="KW-1185">Reference proteome</keyword>
<feature type="transmembrane region" description="Helical" evidence="1">
    <location>
        <begin position="67"/>
        <end position="89"/>
    </location>
</feature>
<sequence length="205" mass="20802">MRSGTSSVTYTSYAFFAILQSGDPSAEEAPVVTVFAVCAVVGVLVLIASLVLGDFEIGGVEVGSSDAGLPWLSAPALAAAVGVFGVVGWPLSSGTSLPMPVIIGVAAGSGVAAYALLMVVLRAMRRAQTGTVAGLRAAVGTIGELSMEIPAGGWGQVRYLDSDSVRAVTTAILVDPDADARAGEQVLIVDVEGDRLVVQPLRTQD</sequence>
<accession>A0A5C5RIV9</accession>
<evidence type="ECO:0000313" key="3">
    <source>
        <dbReference type="EMBL" id="TWS22055.1"/>
    </source>
</evidence>
<dbReference type="InterPro" id="IPR058653">
    <property type="entry name" value="NfeD2_TM"/>
</dbReference>
<evidence type="ECO:0000313" key="4">
    <source>
        <dbReference type="Proteomes" id="UP000319792"/>
    </source>
</evidence>
<name>A0A5C5RIV9_9ACTN</name>
<comment type="caution">
    <text evidence="3">The sequence shown here is derived from an EMBL/GenBank/DDBJ whole genome shotgun (WGS) entry which is preliminary data.</text>
</comment>
<dbReference type="EMBL" id="VIGV01000012">
    <property type="protein sequence ID" value="TWS22055.1"/>
    <property type="molecule type" value="Genomic_DNA"/>
</dbReference>
<feature type="transmembrane region" description="Helical" evidence="1">
    <location>
        <begin position="31"/>
        <end position="55"/>
    </location>
</feature>
<protein>
    <recommendedName>
        <fullName evidence="2">Membrane protein NfeD2 N-terminal transmembrane domain-containing protein</fullName>
    </recommendedName>
</protein>
<dbReference type="Gene3D" id="2.40.50.140">
    <property type="entry name" value="Nucleic acid-binding proteins"/>
    <property type="match status" value="1"/>
</dbReference>
<feature type="domain" description="Membrane protein NfeD2 N-terminal transmembrane" evidence="2">
    <location>
        <begin position="30"/>
        <end position="128"/>
    </location>
</feature>
<keyword evidence="1" id="KW-0812">Transmembrane</keyword>
<dbReference type="Proteomes" id="UP000319792">
    <property type="component" value="Unassembled WGS sequence"/>
</dbReference>